<accession>A0A087U2X2</accession>
<dbReference type="OMA" id="TCHEEAT"/>
<feature type="region of interest" description="Disordered" evidence="1">
    <location>
        <begin position="125"/>
        <end position="147"/>
    </location>
</feature>
<dbReference type="EMBL" id="KK117895">
    <property type="protein sequence ID" value="KFM71711.1"/>
    <property type="molecule type" value="Genomic_DNA"/>
</dbReference>
<feature type="region of interest" description="Disordered" evidence="1">
    <location>
        <begin position="210"/>
        <end position="242"/>
    </location>
</feature>
<organism evidence="2 3">
    <name type="scientific">Stegodyphus mimosarum</name>
    <name type="common">African social velvet spider</name>
    <dbReference type="NCBI Taxonomy" id="407821"/>
    <lineage>
        <taxon>Eukaryota</taxon>
        <taxon>Metazoa</taxon>
        <taxon>Ecdysozoa</taxon>
        <taxon>Arthropoda</taxon>
        <taxon>Chelicerata</taxon>
        <taxon>Arachnida</taxon>
        <taxon>Araneae</taxon>
        <taxon>Araneomorphae</taxon>
        <taxon>Entelegynae</taxon>
        <taxon>Eresoidea</taxon>
        <taxon>Eresidae</taxon>
        <taxon>Stegodyphus</taxon>
    </lineage>
</organism>
<keyword evidence="3" id="KW-1185">Reference proteome</keyword>
<dbReference type="AlphaFoldDB" id="A0A087U2X2"/>
<proteinExistence type="predicted"/>
<feature type="region of interest" description="Disordered" evidence="1">
    <location>
        <begin position="23"/>
        <end position="46"/>
    </location>
</feature>
<evidence type="ECO:0000313" key="2">
    <source>
        <dbReference type="EMBL" id="KFM71711.1"/>
    </source>
</evidence>
<gene>
    <name evidence="2" type="ORF">X975_10832</name>
</gene>
<name>A0A087U2X2_STEMI</name>
<sequence>MTSEANRLDSPPPAISVKARAKEIEARSGAAGKGFPARPSPPVAPQDVSVRRYQVISSADQPQVTSGGCLSPLPTRRCSEGDIFLHCNVHHSSLPTTPKQRRISLENASPPVVPERRTTLARVVESREGSCSGGAPTSPVYQTKTTSNFAPFTDGGKSGVTCHEEATADFRPSIFSTNRFHPASSTTSKQSPLDDIITALEKICDEFASPETVTKRPSDQRYSAVDQTSSTASHRDNDDVFEKSIRRKQAPSLPFINVSNHDVSDKTQWLNERGLSSVAQRQDIKTESTRKPLETKHVPDNSERVKYTLVPSETSIESETAIYRSTLQFSPKTQERHVVNASLQVSPPELAHKCNSQSTSRLCSGSASVDQTQSRLNLNEFGIYISGELKENSVGTKPTATGYQLVLSETISPIRESTEKKR</sequence>
<feature type="compositionally biased region" description="Basic and acidic residues" evidence="1">
    <location>
        <begin position="233"/>
        <end position="242"/>
    </location>
</feature>
<feature type="region of interest" description="Disordered" evidence="1">
    <location>
        <begin position="274"/>
        <end position="299"/>
    </location>
</feature>
<reference evidence="2 3" key="1">
    <citation type="submission" date="2013-11" db="EMBL/GenBank/DDBJ databases">
        <title>Genome sequencing of Stegodyphus mimosarum.</title>
        <authorList>
            <person name="Bechsgaard J."/>
        </authorList>
    </citation>
    <scope>NUCLEOTIDE SEQUENCE [LARGE SCALE GENOMIC DNA]</scope>
</reference>
<evidence type="ECO:0000313" key="3">
    <source>
        <dbReference type="Proteomes" id="UP000054359"/>
    </source>
</evidence>
<protein>
    <submittedName>
        <fullName evidence="2">Uncharacterized protein</fullName>
    </submittedName>
</protein>
<feature type="compositionally biased region" description="Basic and acidic residues" evidence="1">
    <location>
        <begin position="282"/>
        <end position="299"/>
    </location>
</feature>
<dbReference type="OrthoDB" id="6428350at2759"/>
<evidence type="ECO:0000256" key="1">
    <source>
        <dbReference type="SAM" id="MobiDB-lite"/>
    </source>
</evidence>
<feature type="non-terminal residue" evidence="2">
    <location>
        <position position="422"/>
    </location>
</feature>
<dbReference type="Proteomes" id="UP000054359">
    <property type="component" value="Unassembled WGS sequence"/>
</dbReference>